<reference evidence="1 2" key="1">
    <citation type="submission" date="2018-06" db="EMBL/GenBank/DDBJ databases">
        <title>Chryseolinea flavus sp. nov., a member of the phylum Bacteroidetes isolated from soil.</title>
        <authorList>
            <person name="Li Y."/>
            <person name="Wang J."/>
        </authorList>
    </citation>
    <scope>NUCLEOTIDE SEQUENCE [LARGE SCALE GENOMIC DNA]</scope>
    <source>
        <strain evidence="1 2">SDU1-6</strain>
    </source>
</reference>
<dbReference type="Proteomes" id="UP000251889">
    <property type="component" value="Unassembled WGS sequence"/>
</dbReference>
<evidence type="ECO:0000313" key="2">
    <source>
        <dbReference type="Proteomes" id="UP000251889"/>
    </source>
</evidence>
<gene>
    <name evidence="1" type="ORF">DQQ10_18130</name>
</gene>
<protein>
    <submittedName>
        <fullName evidence="1">Uncharacterized protein</fullName>
    </submittedName>
</protein>
<evidence type="ECO:0000313" key="1">
    <source>
        <dbReference type="EMBL" id="RAV99523.1"/>
    </source>
</evidence>
<dbReference type="EMBL" id="QMFY01000010">
    <property type="protein sequence ID" value="RAV99523.1"/>
    <property type="molecule type" value="Genomic_DNA"/>
</dbReference>
<organism evidence="1 2">
    <name type="scientific">Pseudochryseolinea flava</name>
    <dbReference type="NCBI Taxonomy" id="2059302"/>
    <lineage>
        <taxon>Bacteria</taxon>
        <taxon>Pseudomonadati</taxon>
        <taxon>Bacteroidota</taxon>
        <taxon>Cytophagia</taxon>
        <taxon>Cytophagales</taxon>
        <taxon>Fulvivirgaceae</taxon>
        <taxon>Pseudochryseolinea</taxon>
    </lineage>
</organism>
<dbReference type="AlphaFoldDB" id="A0A364Y181"/>
<proteinExistence type="predicted"/>
<accession>A0A364Y181</accession>
<name>A0A364Y181_9BACT</name>
<keyword evidence="2" id="KW-1185">Reference proteome</keyword>
<sequence>MSFEDSLSVFNLIDSLLSLEGDGAQLAIRVGYNSNVLSAGRTLGIENFGLSPGVSYYHPLGFYADVSGFWSKDFTPEYYLTTLSVGYMHDFAKWFSIMADYDRYLYAESDLYIPYKNTVSITPVLEFKPITMLINYSFYFGDTHVHRIMPGLSGRIQKKKWAGLDRVSFSPAVYMLLGNEIITEINYPYGPIEERIRQRRGLPWYEQIDRNVFGIMNYTLSAPLSIMYRKWTFTFTYNYNIPKALPGESITYGESSYLSGSLSYFIDLKRNKLSL</sequence>
<comment type="caution">
    <text evidence="1">The sequence shown here is derived from an EMBL/GenBank/DDBJ whole genome shotgun (WGS) entry which is preliminary data.</text>
</comment>